<evidence type="ECO:0000313" key="2">
    <source>
        <dbReference type="Proteomes" id="UP001454036"/>
    </source>
</evidence>
<dbReference type="Proteomes" id="UP001454036">
    <property type="component" value="Unassembled WGS sequence"/>
</dbReference>
<organism evidence="1 2">
    <name type="scientific">Lithospermum erythrorhizon</name>
    <name type="common">Purple gromwell</name>
    <name type="synonym">Lithospermum officinale var. erythrorhizon</name>
    <dbReference type="NCBI Taxonomy" id="34254"/>
    <lineage>
        <taxon>Eukaryota</taxon>
        <taxon>Viridiplantae</taxon>
        <taxon>Streptophyta</taxon>
        <taxon>Embryophyta</taxon>
        <taxon>Tracheophyta</taxon>
        <taxon>Spermatophyta</taxon>
        <taxon>Magnoliopsida</taxon>
        <taxon>eudicotyledons</taxon>
        <taxon>Gunneridae</taxon>
        <taxon>Pentapetalae</taxon>
        <taxon>asterids</taxon>
        <taxon>lamiids</taxon>
        <taxon>Boraginales</taxon>
        <taxon>Boraginaceae</taxon>
        <taxon>Boraginoideae</taxon>
        <taxon>Lithospermeae</taxon>
        <taxon>Lithospermum</taxon>
    </lineage>
</organism>
<name>A0AAV3QZ47_LITER</name>
<dbReference type="EMBL" id="BAABME010006632">
    <property type="protein sequence ID" value="GAA0168894.1"/>
    <property type="molecule type" value="Genomic_DNA"/>
</dbReference>
<dbReference type="PANTHER" id="PTHR35317">
    <property type="entry name" value="OS04G0629600 PROTEIN"/>
    <property type="match status" value="1"/>
</dbReference>
<dbReference type="PANTHER" id="PTHR35317:SF35">
    <property type="entry name" value="DUF4219 DOMAIN-CONTAINING PROTEIN"/>
    <property type="match status" value="1"/>
</dbReference>
<gene>
    <name evidence="1" type="ORF">LIER_23497</name>
</gene>
<keyword evidence="2" id="KW-1185">Reference proteome</keyword>
<sequence>MEEDETIATYNSKIKDIANESFSLGERKGNVKLVRKVPRTLPNRFAHKVTAIEEAQDLTTMKYDELIGNLTTFEIMFESSESNKKKGIVLQASCEDKVEEYLAETMSLIAKNFNKILKRFNKKHYFGGNSPEVNDKRVDKRMKNSKFGGSNNGLNKQNKGNGLQCRECEGFGHIQVECPNYIKKQSKSYYTTLSDDESDEEEGSDNKVNHVVAFTARKRT</sequence>
<comment type="caution">
    <text evidence="1">The sequence shown here is derived from an EMBL/GenBank/DDBJ whole genome shotgun (WGS) entry which is preliminary data.</text>
</comment>
<dbReference type="SUPFAM" id="SSF57756">
    <property type="entry name" value="Retrovirus zinc finger-like domains"/>
    <property type="match status" value="1"/>
</dbReference>
<dbReference type="InterPro" id="IPR036875">
    <property type="entry name" value="Znf_CCHC_sf"/>
</dbReference>
<evidence type="ECO:0008006" key="3">
    <source>
        <dbReference type="Google" id="ProtNLM"/>
    </source>
</evidence>
<accession>A0AAV3QZ47</accession>
<protein>
    <recommendedName>
        <fullName evidence="3">Gag-pol polyprotein</fullName>
    </recommendedName>
</protein>
<dbReference type="GO" id="GO:0003676">
    <property type="term" value="F:nucleic acid binding"/>
    <property type="evidence" value="ECO:0007669"/>
    <property type="project" value="InterPro"/>
</dbReference>
<reference evidence="1 2" key="1">
    <citation type="submission" date="2024-01" db="EMBL/GenBank/DDBJ databases">
        <title>The complete chloroplast genome sequence of Lithospermum erythrorhizon: insights into the phylogenetic relationship among Boraginaceae species and the maternal lineages of purple gromwells.</title>
        <authorList>
            <person name="Okada T."/>
            <person name="Watanabe K."/>
        </authorList>
    </citation>
    <scope>NUCLEOTIDE SEQUENCE [LARGE SCALE GENOMIC DNA]</scope>
</reference>
<evidence type="ECO:0000313" key="1">
    <source>
        <dbReference type="EMBL" id="GAA0168894.1"/>
    </source>
</evidence>
<dbReference type="AlphaFoldDB" id="A0AAV3QZ47"/>
<dbReference type="GO" id="GO:0008270">
    <property type="term" value="F:zinc ion binding"/>
    <property type="evidence" value="ECO:0007669"/>
    <property type="project" value="InterPro"/>
</dbReference>
<proteinExistence type="predicted"/>